<dbReference type="PROSITE" id="PS00178">
    <property type="entry name" value="AA_TRNA_LIGASE_I"/>
    <property type="match status" value="1"/>
</dbReference>
<keyword evidence="2 9" id="KW-0963">Cytoplasm</keyword>
<gene>
    <name evidence="9 11" type="primary">trpS</name>
    <name evidence="11" type="ORF">OG477_16880</name>
</gene>
<evidence type="ECO:0000256" key="8">
    <source>
        <dbReference type="ARBA" id="ARBA00049929"/>
    </source>
</evidence>
<dbReference type="InterPro" id="IPR001412">
    <property type="entry name" value="aa-tRNA-synth_I_CS"/>
</dbReference>
<dbReference type="GO" id="GO:0006436">
    <property type="term" value="P:tryptophanyl-tRNA aminoacylation"/>
    <property type="evidence" value="ECO:0007669"/>
    <property type="project" value="UniProtKB-UniRule"/>
</dbReference>
<name>A0AAU1HY71_9ACTN</name>
<keyword evidence="5 9" id="KW-0067">ATP-binding</keyword>
<feature type="binding site" evidence="9">
    <location>
        <begin position="17"/>
        <end position="18"/>
    </location>
    <ligand>
        <name>ATP</name>
        <dbReference type="ChEBI" id="CHEBI:30616"/>
    </ligand>
</feature>
<dbReference type="AlphaFoldDB" id="A0AAU1HY71"/>
<evidence type="ECO:0000256" key="10">
    <source>
        <dbReference type="RuleBase" id="RU363036"/>
    </source>
</evidence>
<feature type="short sequence motif" description="'KMSKS' region" evidence="9">
    <location>
        <begin position="197"/>
        <end position="201"/>
    </location>
</feature>
<dbReference type="InterPro" id="IPR024109">
    <property type="entry name" value="Trp-tRNA-ligase_bac-type"/>
</dbReference>
<organism evidence="11">
    <name type="scientific">Streptomyces sp. NBC_00180</name>
    <dbReference type="NCBI Taxonomy" id="2903632"/>
    <lineage>
        <taxon>Bacteria</taxon>
        <taxon>Bacillati</taxon>
        <taxon>Actinomycetota</taxon>
        <taxon>Actinomycetes</taxon>
        <taxon>Kitasatosporales</taxon>
        <taxon>Streptomycetaceae</taxon>
        <taxon>Streptomyces</taxon>
    </lineage>
</organism>
<dbReference type="GO" id="GO:0005829">
    <property type="term" value="C:cytosol"/>
    <property type="evidence" value="ECO:0007669"/>
    <property type="project" value="TreeGrafter"/>
</dbReference>
<keyword evidence="6 9" id="KW-0648">Protein biosynthesis</keyword>
<dbReference type="InterPro" id="IPR002306">
    <property type="entry name" value="Trp-tRNA-ligase"/>
</dbReference>
<feature type="binding site" evidence="9">
    <location>
        <position position="188"/>
    </location>
    <ligand>
        <name>ATP</name>
        <dbReference type="ChEBI" id="CHEBI:30616"/>
    </ligand>
</feature>
<evidence type="ECO:0000313" key="11">
    <source>
        <dbReference type="EMBL" id="WTP86943.1"/>
    </source>
</evidence>
<evidence type="ECO:0000256" key="4">
    <source>
        <dbReference type="ARBA" id="ARBA00022741"/>
    </source>
</evidence>
<evidence type="ECO:0000256" key="1">
    <source>
        <dbReference type="ARBA" id="ARBA00005594"/>
    </source>
</evidence>
<dbReference type="NCBIfam" id="TIGR00233">
    <property type="entry name" value="trpS"/>
    <property type="match status" value="1"/>
</dbReference>
<dbReference type="GO" id="GO:0005524">
    <property type="term" value="F:ATP binding"/>
    <property type="evidence" value="ECO:0007669"/>
    <property type="project" value="UniProtKB-UniRule"/>
</dbReference>
<comment type="subunit">
    <text evidence="9">Homodimer.</text>
</comment>
<dbReference type="Gene3D" id="3.40.50.620">
    <property type="entry name" value="HUPs"/>
    <property type="match status" value="1"/>
</dbReference>
<dbReference type="PANTHER" id="PTHR43766:SF1">
    <property type="entry name" value="TRYPTOPHAN--TRNA LIGASE, MITOCHONDRIAL"/>
    <property type="match status" value="1"/>
</dbReference>
<comment type="similarity">
    <text evidence="1 9 10">Belongs to the class-I aminoacyl-tRNA synthetase family.</text>
</comment>
<feature type="binding site" evidence="9">
    <location>
        <position position="137"/>
    </location>
    <ligand>
        <name>L-tryptophan</name>
        <dbReference type="ChEBI" id="CHEBI:57912"/>
    </ligand>
</feature>
<keyword evidence="7 9" id="KW-0030">Aminoacyl-tRNA synthetase</keyword>
<evidence type="ECO:0000256" key="3">
    <source>
        <dbReference type="ARBA" id="ARBA00022598"/>
    </source>
</evidence>
<dbReference type="InterPro" id="IPR014729">
    <property type="entry name" value="Rossmann-like_a/b/a_fold"/>
</dbReference>
<dbReference type="FunFam" id="3.40.50.620:FF:000195">
    <property type="entry name" value="Tryptophan--tRNA ligase"/>
    <property type="match status" value="1"/>
</dbReference>
<reference evidence="11" key="1">
    <citation type="submission" date="2022-10" db="EMBL/GenBank/DDBJ databases">
        <title>The complete genomes of actinobacterial strains from the NBC collection.</title>
        <authorList>
            <person name="Joergensen T.S."/>
            <person name="Alvarez Arevalo M."/>
            <person name="Sterndorff E.B."/>
            <person name="Faurdal D."/>
            <person name="Vuksanovic O."/>
            <person name="Mourched A.-S."/>
            <person name="Charusanti P."/>
            <person name="Shaw S."/>
            <person name="Blin K."/>
            <person name="Weber T."/>
        </authorList>
    </citation>
    <scope>NUCLEOTIDE SEQUENCE</scope>
    <source>
        <strain evidence="11">NBC 00180</strain>
    </source>
</reference>
<keyword evidence="3 9" id="KW-0436">Ligase</keyword>
<dbReference type="Gene3D" id="1.10.240.10">
    <property type="entry name" value="Tyrosyl-Transfer RNA Synthetase"/>
    <property type="match status" value="1"/>
</dbReference>
<sequence length="347" mass="37535">MTRVFSGVKPTGHLTLGNYLGAMRRWAAVDQHQADALFCIVDLHALTVDHDPARVRRLSRQAATLLLAAGLDPQLCTVFVQSHVDEHARLSYLLECVATDGEMRRMIQYKEKAARERVRGGSVRLSLLTFPVLMAADILAYGTDQVPVGDDQTQHVELARDLAVRFNQRYGHTFVVPRATPPQVAARVMNLQDPTAKMGKSDDSGPGIVYLLDEPDVVRKKVMRAVTDSGREVVYDRAAQPGVANLLEILAACTGGNPSELSGVYESYGALKSATAEAVVEVLRPVQERHRELCADPGYVEGVLRDGAERARAMARPVVDAAYRAIGLLPASAATTAAAAADIEVTA</sequence>
<evidence type="ECO:0000256" key="6">
    <source>
        <dbReference type="ARBA" id="ARBA00022917"/>
    </source>
</evidence>
<accession>A0AAU1HY71</accession>
<dbReference type="InterPro" id="IPR050203">
    <property type="entry name" value="Trp-tRNA_synthetase"/>
</dbReference>
<feature type="binding site" evidence="9">
    <location>
        <begin position="197"/>
        <end position="201"/>
    </location>
    <ligand>
        <name>ATP</name>
        <dbReference type="ChEBI" id="CHEBI:30616"/>
    </ligand>
</feature>
<protein>
    <recommendedName>
        <fullName evidence="9">Tryptophan--tRNA ligase</fullName>
        <ecNumber evidence="9">6.1.1.2</ecNumber>
    </recommendedName>
    <alternativeName>
        <fullName evidence="9">Tryptophanyl-tRNA synthetase</fullName>
        <shortName evidence="9">TrpRS</shortName>
    </alternativeName>
</protein>
<evidence type="ECO:0000256" key="2">
    <source>
        <dbReference type="ARBA" id="ARBA00022490"/>
    </source>
</evidence>
<dbReference type="InterPro" id="IPR002305">
    <property type="entry name" value="aa-tRNA-synth_Ic"/>
</dbReference>
<comment type="catalytic activity">
    <reaction evidence="8 9">
        <text>tRNA(Trp) + L-tryptophan + ATP = L-tryptophyl-tRNA(Trp) + AMP + diphosphate + H(+)</text>
        <dbReference type="Rhea" id="RHEA:24080"/>
        <dbReference type="Rhea" id="RHEA-COMP:9671"/>
        <dbReference type="Rhea" id="RHEA-COMP:9705"/>
        <dbReference type="ChEBI" id="CHEBI:15378"/>
        <dbReference type="ChEBI" id="CHEBI:30616"/>
        <dbReference type="ChEBI" id="CHEBI:33019"/>
        <dbReference type="ChEBI" id="CHEBI:57912"/>
        <dbReference type="ChEBI" id="CHEBI:78442"/>
        <dbReference type="ChEBI" id="CHEBI:78535"/>
        <dbReference type="ChEBI" id="CHEBI:456215"/>
        <dbReference type="EC" id="6.1.1.2"/>
    </reaction>
</comment>
<feature type="binding site" evidence="9">
    <location>
        <begin position="9"/>
        <end position="11"/>
    </location>
    <ligand>
        <name>ATP</name>
        <dbReference type="ChEBI" id="CHEBI:30616"/>
    </ligand>
</feature>
<dbReference type="PRINTS" id="PR01039">
    <property type="entry name" value="TRNASYNTHTRP"/>
</dbReference>
<feature type="binding site" evidence="9">
    <location>
        <begin position="149"/>
        <end position="151"/>
    </location>
    <ligand>
        <name>ATP</name>
        <dbReference type="ChEBI" id="CHEBI:30616"/>
    </ligand>
</feature>
<dbReference type="CDD" id="cd00806">
    <property type="entry name" value="TrpRS_core"/>
    <property type="match status" value="1"/>
</dbReference>
<evidence type="ECO:0000256" key="5">
    <source>
        <dbReference type="ARBA" id="ARBA00022840"/>
    </source>
</evidence>
<comment type="subcellular location">
    <subcellularLocation>
        <location evidence="9">Cytoplasm</location>
    </subcellularLocation>
</comment>
<dbReference type="EMBL" id="CP108140">
    <property type="protein sequence ID" value="WTP86943.1"/>
    <property type="molecule type" value="Genomic_DNA"/>
</dbReference>
<feature type="short sequence motif" description="'HIGH' region" evidence="9">
    <location>
        <begin position="10"/>
        <end position="18"/>
    </location>
</feature>
<dbReference type="Pfam" id="PF00579">
    <property type="entry name" value="tRNA-synt_1b"/>
    <property type="match status" value="1"/>
</dbReference>
<evidence type="ECO:0000256" key="7">
    <source>
        <dbReference type="ARBA" id="ARBA00023146"/>
    </source>
</evidence>
<dbReference type="HAMAP" id="MF_00140_B">
    <property type="entry name" value="Trp_tRNA_synth_B"/>
    <property type="match status" value="1"/>
</dbReference>
<keyword evidence="4 9" id="KW-0547">Nucleotide-binding</keyword>
<dbReference type="PANTHER" id="PTHR43766">
    <property type="entry name" value="TRYPTOPHAN--TRNA LIGASE, MITOCHONDRIAL"/>
    <property type="match status" value="1"/>
</dbReference>
<dbReference type="SUPFAM" id="SSF52374">
    <property type="entry name" value="Nucleotidylyl transferase"/>
    <property type="match status" value="1"/>
</dbReference>
<dbReference type="GO" id="GO:0004830">
    <property type="term" value="F:tryptophan-tRNA ligase activity"/>
    <property type="evidence" value="ECO:0007669"/>
    <property type="project" value="UniProtKB-UniRule"/>
</dbReference>
<evidence type="ECO:0000256" key="9">
    <source>
        <dbReference type="HAMAP-Rule" id="MF_00140"/>
    </source>
</evidence>
<proteinExistence type="inferred from homology"/>
<comment type="function">
    <text evidence="9">Catalyzes the attachment of tryptophan to tRNA(Trp).</text>
</comment>
<dbReference type="EC" id="6.1.1.2" evidence="9"/>